<reference evidence="5 6" key="1">
    <citation type="journal article" date="2020" name="ISME J.">
        <title>Uncovering the hidden diversity of litter-decomposition mechanisms in mushroom-forming fungi.</title>
        <authorList>
            <person name="Floudas D."/>
            <person name="Bentzer J."/>
            <person name="Ahren D."/>
            <person name="Johansson T."/>
            <person name="Persson P."/>
            <person name="Tunlid A."/>
        </authorList>
    </citation>
    <scope>NUCLEOTIDE SEQUENCE [LARGE SCALE GENOMIC DNA]</scope>
    <source>
        <strain evidence="5 6">CBS 101986</strain>
    </source>
</reference>
<dbReference type="GO" id="GO:0003860">
    <property type="term" value="F:3-hydroxyisobutyryl-CoA hydrolase activity"/>
    <property type="evidence" value="ECO:0007669"/>
    <property type="project" value="UniProtKB-EC"/>
</dbReference>
<dbReference type="InterPro" id="IPR045004">
    <property type="entry name" value="ECH_dom"/>
</dbReference>
<dbReference type="SUPFAM" id="SSF52096">
    <property type="entry name" value="ClpP/crotonase"/>
    <property type="match status" value="1"/>
</dbReference>
<name>A0A8H5BWE7_9AGAR</name>
<comment type="catalytic activity">
    <reaction evidence="1">
        <text>3-hydroxy-2-methylpropanoyl-CoA + H2O = 3-hydroxy-2-methylpropanoate + CoA + H(+)</text>
        <dbReference type="Rhea" id="RHEA:20888"/>
        <dbReference type="ChEBI" id="CHEBI:11805"/>
        <dbReference type="ChEBI" id="CHEBI:15377"/>
        <dbReference type="ChEBI" id="CHEBI:15378"/>
        <dbReference type="ChEBI" id="CHEBI:57287"/>
        <dbReference type="ChEBI" id="CHEBI:57340"/>
        <dbReference type="EC" id="3.1.2.4"/>
    </reaction>
</comment>
<dbReference type="NCBIfam" id="NF004127">
    <property type="entry name" value="PRK05617.1"/>
    <property type="match status" value="1"/>
</dbReference>
<proteinExistence type="predicted"/>
<evidence type="ECO:0000313" key="5">
    <source>
        <dbReference type="EMBL" id="KAF5330814.1"/>
    </source>
</evidence>
<organism evidence="5 6">
    <name type="scientific">Psilocybe cf. subviscida</name>
    <dbReference type="NCBI Taxonomy" id="2480587"/>
    <lineage>
        <taxon>Eukaryota</taxon>
        <taxon>Fungi</taxon>
        <taxon>Dikarya</taxon>
        <taxon>Basidiomycota</taxon>
        <taxon>Agaricomycotina</taxon>
        <taxon>Agaricomycetes</taxon>
        <taxon>Agaricomycetidae</taxon>
        <taxon>Agaricales</taxon>
        <taxon>Agaricineae</taxon>
        <taxon>Strophariaceae</taxon>
        <taxon>Psilocybe</taxon>
    </lineage>
</organism>
<evidence type="ECO:0000256" key="3">
    <source>
        <dbReference type="ARBA" id="ARBA00022801"/>
    </source>
</evidence>
<evidence type="ECO:0000259" key="4">
    <source>
        <dbReference type="Pfam" id="PF16113"/>
    </source>
</evidence>
<evidence type="ECO:0000313" key="6">
    <source>
        <dbReference type="Proteomes" id="UP000567179"/>
    </source>
</evidence>
<protein>
    <recommendedName>
        <fullName evidence="2">3-hydroxyisobutyryl-CoA hydrolase</fullName>
        <ecNumber evidence="2">3.1.2.4</ecNumber>
    </recommendedName>
</protein>
<dbReference type="InterPro" id="IPR032259">
    <property type="entry name" value="HIBYL-CoA-H"/>
</dbReference>
<keyword evidence="3" id="KW-0378">Hydrolase</keyword>
<dbReference type="Gene3D" id="3.90.226.10">
    <property type="entry name" value="2-enoyl-CoA Hydratase, Chain A, domain 1"/>
    <property type="match status" value="1"/>
</dbReference>
<dbReference type="PANTHER" id="PTHR43176:SF3">
    <property type="entry name" value="3-HYDROXYISOBUTYRYL-COA HYDROLASE, MITOCHONDRIAL"/>
    <property type="match status" value="1"/>
</dbReference>
<accession>A0A8H5BWE7</accession>
<dbReference type="InterPro" id="IPR029045">
    <property type="entry name" value="ClpP/crotonase-like_dom_sf"/>
</dbReference>
<dbReference type="AlphaFoldDB" id="A0A8H5BWE7"/>
<dbReference type="EC" id="3.1.2.4" evidence="2"/>
<dbReference type="Proteomes" id="UP000567179">
    <property type="component" value="Unassembled WGS sequence"/>
</dbReference>
<feature type="domain" description="Enoyl-CoA hydratase/isomerase" evidence="4">
    <location>
        <begin position="50"/>
        <end position="389"/>
    </location>
</feature>
<dbReference type="GO" id="GO:0005739">
    <property type="term" value="C:mitochondrion"/>
    <property type="evidence" value="ECO:0007669"/>
    <property type="project" value="TreeGrafter"/>
</dbReference>
<dbReference type="EMBL" id="JAACJJ010000001">
    <property type="protein sequence ID" value="KAF5330814.1"/>
    <property type="molecule type" value="Genomic_DNA"/>
</dbReference>
<evidence type="ECO:0000256" key="1">
    <source>
        <dbReference type="ARBA" id="ARBA00001709"/>
    </source>
</evidence>
<dbReference type="OrthoDB" id="1737613at2759"/>
<dbReference type="CDD" id="cd06558">
    <property type="entry name" value="crotonase-like"/>
    <property type="match status" value="1"/>
</dbReference>
<keyword evidence="6" id="KW-1185">Reference proteome</keyword>
<dbReference type="PANTHER" id="PTHR43176">
    <property type="entry name" value="3-HYDROXYISOBUTYRYL-COA HYDROLASE-RELATED"/>
    <property type="match status" value="1"/>
</dbReference>
<gene>
    <name evidence="5" type="ORF">D9619_005495</name>
</gene>
<evidence type="ECO:0000256" key="2">
    <source>
        <dbReference type="ARBA" id="ARBA00011915"/>
    </source>
</evidence>
<dbReference type="GO" id="GO:0006574">
    <property type="term" value="P:L-valine catabolic process"/>
    <property type="evidence" value="ECO:0007669"/>
    <property type="project" value="TreeGrafter"/>
</dbReference>
<sequence length="494" mass="54203">MLAPSIHRRMARTALRAASQRTSAITQHMSTTTAHDEPTVKFESNSSLRSYILNRPNKLNALDDEMLAALRPKIEEWSSSDLCGTIVGRGTGRAFCIGGDVASVVKNAENPATREHAVEYFKREFEMDYILAALKKPYIAVMDGMTMGGGVGLAANAPFRIATEKTVFAMPETKIGYCPDVGGSYFLSRLDGEIGTYLALTSETISGRAVFEHGLATHYIPSRRIPQLLDGLAELNQPHASLIDRTIEDLSCEREPDEQPSPFTGAKRIALDTAFRHGTVEAIFKELETLSKIDNEEVKKWAADTLATLQLRSPTSLKVALEAVRRGSRMTLLQALDMELKIAAAFCRGASPDFSVGVNAVLVEKTKNRPNWSPATIEEVTPEIVSRFFNPKSTFLVDAPAITLPAEWTTGVLSNPAKYALPSEEEIGSVVRGTHSSGGGLGVRVDELLARFADLRPGKLGVKEKVLEVVQRRCELTDNADGNYVWLKWKHQSR</sequence>
<dbReference type="Pfam" id="PF16113">
    <property type="entry name" value="ECH_2"/>
    <property type="match status" value="1"/>
</dbReference>
<comment type="caution">
    <text evidence="5">The sequence shown here is derived from an EMBL/GenBank/DDBJ whole genome shotgun (WGS) entry which is preliminary data.</text>
</comment>